<keyword evidence="4 7" id="KW-1133">Transmembrane helix</keyword>
<dbReference type="KEGG" id="pco:PHACADRAFT_263826"/>
<dbReference type="FunFam" id="1.10.287.110:FF:000070">
    <property type="entry name" value="Endoplasmic reticulum protein, putative"/>
    <property type="match status" value="1"/>
</dbReference>
<feature type="compositionally biased region" description="Polar residues" evidence="6">
    <location>
        <begin position="96"/>
        <end position="108"/>
    </location>
</feature>
<dbReference type="InParanoid" id="K5ULG4"/>
<evidence type="ECO:0000256" key="3">
    <source>
        <dbReference type="ARBA" id="ARBA00022824"/>
    </source>
</evidence>
<dbReference type="PROSITE" id="PS50076">
    <property type="entry name" value="DNAJ_2"/>
    <property type="match status" value="1"/>
</dbReference>
<evidence type="ECO:0000259" key="8">
    <source>
        <dbReference type="PROSITE" id="PS50076"/>
    </source>
</evidence>
<dbReference type="EMBL" id="JH930478">
    <property type="protein sequence ID" value="EKM50501.1"/>
    <property type="molecule type" value="Genomic_DNA"/>
</dbReference>
<keyword evidence="10" id="KW-1185">Reference proteome</keyword>
<dbReference type="GO" id="GO:0030544">
    <property type="term" value="F:Hsp70 protein binding"/>
    <property type="evidence" value="ECO:0007669"/>
    <property type="project" value="TreeGrafter"/>
</dbReference>
<dbReference type="PANTHER" id="PTHR43908">
    <property type="entry name" value="AT29763P-RELATED"/>
    <property type="match status" value="1"/>
</dbReference>
<dbReference type="HOGENOM" id="CLU_043579_2_0_1"/>
<dbReference type="PANTHER" id="PTHR43908:SF3">
    <property type="entry name" value="AT29763P-RELATED"/>
    <property type="match status" value="1"/>
</dbReference>
<dbReference type="SMART" id="SM00271">
    <property type="entry name" value="DnaJ"/>
    <property type="match status" value="1"/>
</dbReference>
<protein>
    <recommendedName>
        <fullName evidence="8">J domain-containing protein</fullName>
    </recommendedName>
</protein>
<dbReference type="InterPro" id="IPR018253">
    <property type="entry name" value="DnaJ_domain_CS"/>
</dbReference>
<dbReference type="InterPro" id="IPR036869">
    <property type="entry name" value="J_dom_sf"/>
</dbReference>
<dbReference type="FunCoup" id="K5ULG4">
    <property type="interactions" value="382"/>
</dbReference>
<dbReference type="OrthoDB" id="1507364at2759"/>
<evidence type="ECO:0000256" key="1">
    <source>
        <dbReference type="ARBA" id="ARBA00004389"/>
    </source>
</evidence>
<organism evidence="9 10">
    <name type="scientific">Phanerochaete carnosa (strain HHB-10118-sp)</name>
    <name type="common">White-rot fungus</name>
    <name type="synonym">Peniophora carnosa</name>
    <dbReference type="NCBI Taxonomy" id="650164"/>
    <lineage>
        <taxon>Eukaryota</taxon>
        <taxon>Fungi</taxon>
        <taxon>Dikarya</taxon>
        <taxon>Basidiomycota</taxon>
        <taxon>Agaricomycotina</taxon>
        <taxon>Agaricomycetes</taxon>
        <taxon>Polyporales</taxon>
        <taxon>Phanerochaetaceae</taxon>
        <taxon>Phanerochaete</taxon>
    </lineage>
</organism>
<accession>K5ULG4</accession>
<sequence>MESNKDEAIKCLAIAQKHRSAGNLASAKRFCQKSLNLFTTPEGTKLLELVETEMADQPPASESSSSSGAAGPSTAFSSSAETHPSSSGTRHRHTESSSQANGKANGSAKTEEKKRDYTPEQAALVKRIQACKVTEYYEIMSLKRDCEEAEVKKAYRKLALALHPDKNGAPGADEAFKLVSKAFQVLSDPQKKAAYDQYGSDPESRFGGQPSFSRASSAGTPFAQGFDGELSPEDLFNMFFGGGMGPGGSFGGGPMFTASFGPGGFRTTRVRTNTQQQRQNAEPRSIFVQLLPLFILFGFSLLNALPSLFGTPPTPDPRFSFAATPRYNVERTTNGLGIKYHVNAAEFSGHPIAAELARSDRKPGTELKRFESNVERTYTSDLYAKCQRSVDHKERRKNQEVGMFGIGTDWEKVRRIDAEPIESCEELRRLGLLQ</sequence>
<dbReference type="SUPFAM" id="SSF46565">
    <property type="entry name" value="Chaperone J-domain"/>
    <property type="match status" value="1"/>
</dbReference>
<proteinExistence type="predicted"/>
<evidence type="ECO:0000256" key="4">
    <source>
        <dbReference type="ARBA" id="ARBA00022989"/>
    </source>
</evidence>
<feature type="compositionally biased region" description="Low complexity" evidence="6">
    <location>
        <begin position="58"/>
        <end position="80"/>
    </location>
</feature>
<dbReference type="GO" id="GO:0071218">
    <property type="term" value="P:cellular response to misfolded protein"/>
    <property type="evidence" value="ECO:0007669"/>
    <property type="project" value="TreeGrafter"/>
</dbReference>
<feature type="domain" description="J" evidence="8">
    <location>
        <begin position="135"/>
        <end position="199"/>
    </location>
</feature>
<dbReference type="PRINTS" id="PR00625">
    <property type="entry name" value="JDOMAIN"/>
</dbReference>
<evidence type="ECO:0000256" key="2">
    <source>
        <dbReference type="ARBA" id="ARBA00022692"/>
    </source>
</evidence>
<feature type="compositionally biased region" description="Basic and acidic residues" evidence="6">
    <location>
        <begin position="109"/>
        <end position="118"/>
    </location>
</feature>
<reference evidence="9 10" key="1">
    <citation type="journal article" date="2012" name="BMC Genomics">
        <title>Comparative genomics of the white-rot fungi, Phanerochaete carnosa and P. chrysosporium, to elucidate the genetic basis of the distinct wood types they colonize.</title>
        <authorList>
            <person name="Suzuki H."/>
            <person name="MacDonald J."/>
            <person name="Syed K."/>
            <person name="Salamov A."/>
            <person name="Hori C."/>
            <person name="Aerts A."/>
            <person name="Henrissat B."/>
            <person name="Wiebenga A."/>
            <person name="vanKuyk P.A."/>
            <person name="Barry K."/>
            <person name="Lindquist E."/>
            <person name="LaButti K."/>
            <person name="Lapidus A."/>
            <person name="Lucas S."/>
            <person name="Coutinho P."/>
            <person name="Gong Y."/>
            <person name="Samejima M."/>
            <person name="Mahadevan R."/>
            <person name="Abou-Zaid M."/>
            <person name="de Vries R.P."/>
            <person name="Igarashi K."/>
            <person name="Yadav J.S."/>
            <person name="Grigoriev I.V."/>
            <person name="Master E.R."/>
        </authorList>
    </citation>
    <scope>NUCLEOTIDE SEQUENCE [LARGE SCALE GENOMIC DNA]</scope>
    <source>
        <strain evidence="9 10">HHB-10118-sp</strain>
    </source>
</reference>
<feature type="region of interest" description="Disordered" evidence="6">
    <location>
        <begin position="194"/>
        <end position="218"/>
    </location>
</feature>
<dbReference type="GeneID" id="18918666"/>
<evidence type="ECO:0000256" key="7">
    <source>
        <dbReference type="SAM" id="Phobius"/>
    </source>
</evidence>
<dbReference type="RefSeq" id="XP_007400773.1">
    <property type="nucleotide sequence ID" value="XM_007400711.1"/>
</dbReference>
<dbReference type="Gene3D" id="1.10.287.110">
    <property type="entry name" value="DnaJ domain"/>
    <property type="match status" value="1"/>
</dbReference>
<dbReference type="Pfam" id="PF00226">
    <property type="entry name" value="DnaJ"/>
    <property type="match status" value="1"/>
</dbReference>
<evidence type="ECO:0000256" key="6">
    <source>
        <dbReference type="SAM" id="MobiDB-lite"/>
    </source>
</evidence>
<name>K5ULG4_PHACS</name>
<dbReference type="InterPro" id="IPR015399">
    <property type="entry name" value="DUF1977_DnaJ-like"/>
</dbReference>
<evidence type="ECO:0000256" key="5">
    <source>
        <dbReference type="ARBA" id="ARBA00023136"/>
    </source>
</evidence>
<dbReference type="InterPro" id="IPR001623">
    <property type="entry name" value="DnaJ_domain"/>
</dbReference>
<gene>
    <name evidence="9" type="ORF">PHACADRAFT_263826</name>
</gene>
<keyword evidence="2 7" id="KW-0812">Transmembrane</keyword>
<dbReference type="PROSITE" id="PS00636">
    <property type="entry name" value="DNAJ_1"/>
    <property type="match status" value="1"/>
</dbReference>
<evidence type="ECO:0000313" key="10">
    <source>
        <dbReference type="Proteomes" id="UP000008370"/>
    </source>
</evidence>
<dbReference type="AlphaFoldDB" id="K5ULG4"/>
<keyword evidence="3" id="KW-0256">Endoplasmic reticulum</keyword>
<dbReference type="Proteomes" id="UP000008370">
    <property type="component" value="Unassembled WGS sequence"/>
</dbReference>
<dbReference type="InterPro" id="IPR051100">
    <property type="entry name" value="DnaJ_subfamily_B/C"/>
</dbReference>
<feature type="transmembrane region" description="Helical" evidence="7">
    <location>
        <begin position="286"/>
        <end position="309"/>
    </location>
</feature>
<dbReference type="Pfam" id="PF09320">
    <property type="entry name" value="DUF1977"/>
    <property type="match status" value="1"/>
</dbReference>
<comment type="subcellular location">
    <subcellularLocation>
        <location evidence="1">Endoplasmic reticulum membrane</location>
        <topology evidence="1">Single-pass membrane protein</topology>
    </subcellularLocation>
</comment>
<feature type="region of interest" description="Disordered" evidence="6">
    <location>
        <begin position="54"/>
        <end position="118"/>
    </location>
</feature>
<evidence type="ECO:0000313" key="9">
    <source>
        <dbReference type="EMBL" id="EKM50501.1"/>
    </source>
</evidence>
<dbReference type="STRING" id="650164.K5ULG4"/>
<dbReference type="CDD" id="cd06257">
    <property type="entry name" value="DnaJ"/>
    <property type="match status" value="1"/>
</dbReference>
<dbReference type="GO" id="GO:0005789">
    <property type="term" value="C:endoplasmic reticulum membrane"/>
    <property type="evidence" value="ECO:0007669"/>
    <property type="project" value="UniProtKB-SubCell"/>
</dbReference>
<keyword evidence="5 7" id="KW-0472">Membrane</keyword>